<dbReference type="InterPro" id="IPR035669">
    <property type="entry name" value="SGNH_plant_lipase-like"/>
</dbReference>
<dbReference type="SUPFAM" id="SSF52266">
    <property type="entry name" value="SGNH hydrolase"/>
    <property type="match status" value="1"/>
</dbReference>
<dbReference type="EMBL" id="PYDT01000004">
    <property type="protein sequence ID" value="THU62580.1"/>
    <property type="molecule type" value="Genomic_DNA"/>
</dbReference>
<organism evidence="5 6">
    <name type="scientific">Musa balbisiana</name>
    <name type="common">Banana</name>
    <dbReference type="NCBI Taxonomy" id="52838"/>
    <lineage>
        <taxon>Eukaryota</taxon>
        <taxon>Viridiplantae</taxon>
        <taxon>Streptophyta</taxon>
        <taxon>Embryophyta</taxon>
        <taxon>Tracheophyta</taxon>
        <taxon>Spermatophyta</taxon>
        <taxon>Magnoliopsida</taxon>
        <taxon>Liliopsida</taxon>
        <taxon>Zingiberales</taxon>
        <taxon>Musaceae</taxon>
        <taxon>Musa</taxon>
    </lineage>
</organism>
<proteinExistence type="inferred from homology"/>
<gene>
    <name evidence="5" type="ORF">C4D60_Mb01t06610</name>
</gene>
<comment type="similarity">
    <text evidence="1">Belongs to the 'GDSL' lipolytic enzyme family.</text>
</comment>
<keyword evidence="4" id="KW-0325">Glycoprotein</keyword>
<dbReference type="PANTHER" id="PTHR22835:SF663">
    <property type="entry name" value="LIPASE-LIKE"/>
    <property type="match status" value="1"/>
</dbReference>
<protein>
    <submittedName>
        <fullName evidence="5">Uncharacterized protein</fullName>
    </submittedName>
</protein>
<dbReference type="InterPro" id="IPR036514">
    <property type="entry name" value="SGNH_hydro_sf"/>
</dbReference>
<dbReference type="AlphaFoldDB" id="A0A4S8JKM2"/>
<keyword evidence="3" id="KW-0378">Hydrolase</keyword>
<accession>A0A4S8JKM2</accession>
<sequence length="410" mass="44770">MIRGNSKDRISVSRSLMESSTNLVSINASLRLITLLLFLLPPVLGSATTACYSSIFSFGDSLADTGNLVHTLGRDGIRIGRPPYGMTYFHRPTGRFFDGRLIADFIAQEMGLPLLPPYLEETMGGDMRKGVNFAVGGATAMENGFFRNRGIHIKFTNVSLGDQIQWFKQFLPSLCSSSSACEDMLHESLVLMGAIGGNDYNDPFMEGRSLREIKSFVPRVVSTISSAIDELIELGARTLLVPGITPLGCNSAYLTYYRTHQAEDYDSTTGCLKWLNEFSMYHNGLLQAELQRLQQLHPHATIIYADYYGASMSIFSNPNAFGFGEEPLVACCGGGGPYNYNFSRQCGSEGSTVCGDPSRYVHWDGLHMTEATYRSIAIGLLHGPFAAPAIGSKCPNIQLSLHGDVEVAEG</sequence>
<dbReference type="PANTHER" id="PTHR22835">
    <property type="entry name" value="ZINC FINGER FYVE DOMAIN CONTAINING PROTEIN"/>
    <property type="match status" value="1"/>
</dbReference>
<keyword evidence="2" id="KW-0732">Signal</keyword>
<dbReference type="InterPro" id="IPR001087">
    <property type="entry name" value="GDSL"/>
</dbReference>
<evidence type="ECO:0000256" key="4">
    <source>
        <dbReference type="ARBA" id="ARBA00023180"/>
    </source>
</evidence>
<dbReference type="Proteomes" id="UP000317650">
    <property type="component" value="Chromosome 1"/>
</dbReference>
<dbReference type="Pfam" id="PF00657">
    <property type="entry name" value="Lipase_GDSL"/>
    <property type="match status" value="1"/>
</dbReference>
<evidence type="ECO:0000256" key="3">
    <source>
        <dbReference type="ARBA" id="ARBA00022801"/>
    </source>
</evidence>
<dbReference type="STRING" id="52838.A0A4S8JKM2"/>
<evidence type="ECO:0000313" key="6">
    <source>
        <dbReference type="Proteomes" id="UP000317650"/>
    </source>
</evidence>
<dbReference type="CDD" id="cd01837">
    <property type="entry name" value="SGNH_plant_lipase_like"/>
    <property type="match status" value="1"/>
</dbReference>
<evidence type="ECO:0000256" key="2">
    <source>
        <dbReference type="ARBA" id="ARBA00022729"/>
    </source>
</evidence>
<comment type="caution">
    <text evidence="5">The sequence shown here is derived from an EMBL/GenBank/DDBJ whole genome shotgun (WGS) entry which is preliminary data.</text>
</comment>
<evidence type="ECO:0000256" key="1">
    <source>
        <dbReference type="ARBA" id="ARBA00008668"/>
    </source>
</evidence>
<reference evidence="5 6" key="1">
    <citation type="journal article" date="2019" name="Nat. Plants">
        <title>Genome sequencing of Musa balbisiana reveals subgenome evolution and function divergence in polyploid bananas.</title>
        <authorList>
            <person name="Yao X."/>
        </authorList>
    </citation>
    <scope>NUCLEOTIDE SEQUENCE [LARGE SCALE GENOMIC DNA]</scope>
    <source>
        <strain evidence="6">cv. DH-PKW</strain>
        <tissue evidence="5">Leaves</tissue>
    </source>
</reference>
<keyword evidence="6" id="KW-1185">Reference proteome</keyword>
<evidence type="ECO:0000313" key="5">
    <source>
        <dbReference type="EMBL" id="THU62580.1"/>
    </source>
</evidence>
<dbReference type="Gene3D" id="3.40.50.1110">
    <property type="entry name" value="SGNH hydrolase"/>
    <property type="match status" value="1"/>
</dbReference>
<name>A0A4S8JKM2_MUSBA</name>
<dbReference type="GO" id="GO:0016788">
    <property type="term" value="F:hydrolase activity, acting on ester bonds"/>
    <property type="evidence" value="ECO:0007669"/>
    <property type="project" value="InterPro"/>
</dbReference>